<name>A0A6N9TMT7_DISTH</name>
<evidence type="ECO:0000313" key="2">
    <source>
        <dbReference type="EMBL" id="NDY42592.1"/>
    </source>
</evidence>
<dbReference type="AlphaFoldDB" id="A0A6N9TMT7"/>
<dbReference type="Gene3D" id="2.40.10.220">
    <property type="entry name" value="predicted glycosyltransferase like domains"/>
    <property type="match status" value="1"/>
</dbReference>
<dbReference type="EMBL" id="JAAGRR010000068">
    <property type="protein sequence ID" value="NDY42592.1"/>
    <property type="molecule type" value="Genomic_DNA"/>
</dbReference>
<keyword evidence="3" id="KW-1185">Reference proteome</keyword>
<proteinExistence type="predicted"/>
<dbReference type="GO" id="GO:0035438">
    <property type="term" value="F:cyclic-di-GMP binding"/>
    <property type="evidence" value="ECO:0007669"/>
    <property type="project" value="InterPro"/>
</dbReference>
<dbReference type="SUPFAM" id="SSF141371">
    <property type="entry name" value="PilZ domain-like"/>
    <property type="match status" value="1"/>
</dbReference>
<evidence type="ECO:0000313" key="3">
    <source>
        <dbReference type="Proteomes" id="UP000469346"/>
    </source>
</evidence>
<sequence>MPERRKMPRYPLQLRVYMPEFDRWGRTSDVSIEGCHIHIDAPVSEGHVTDFMIELPVVGTVCLQGYVQHHNPGEGGFGMQFVQVRFAEEQGEFYTIFANFLKCVPHLEKIREYYDRLVETGRLRRCLPPGGEGAAGG</sequence>
<dbReference type="Pfam" id="PF07238">
    <property type="entry name" value="PilZ"/>
    <property type="match status" value="1"/>
</dbReference>
<comment type="caution">
    <text evidence="2">The sequence shown here is derived from an EMBL/GenBank/DDBJ whole genome shotgun (WGS) entry which is preliminary data.</text>
</comment>
<evidence type="ECO:0000259" key="1">
    <source>
        <dbReference type="Pfam" id="PF07238"/>
    </source>
</evidence>
<reference evidence="2 3" key="1">
    <citation type="submission" date="2020-02" db="EMBL/GenBank/DDBJ databases">
        <title>Comparative genomics of sulfur disproportionating microorganisms.</title>
        <authorList>
            <person name="Ward L.M."/>
            <person name="Bertran E."/>
            <person name="Johnston D.T."/>
        </authorList>
    </citation>
    <scope>NUCLEOTIDE SEQUENCE [LARGE SCALE GENOMIC DNA]</scope>
    <source>
        <strain evidence="2 3">DSM 100025</strain>
    </source>
</reference>
<dbReference type="RefSeq" id="WP_163298729.1">
    <property type="nucleotide sequence ID" value="NZ_JAAGRR010000068.1"/>
</dbReference>
<accession>A0A6N9TMT7</accession>
<gene>
    <name evidence="2" type="ORF">G3N55_07015</name>
</gene>
<dbReference type="InterPro" id="IPR009875">
    <property type="entry name" value="PilZ_domain"/>
</dbReference>
<dbReference type="Proteomes" id="UP000469346">
    <property type="component" value="Unassembled WGS sequence"/>
</dbReference>
<feature type="domain" description="PilZ" evidence="1">
    <location>
        <begin position="3"/>
        <end position="88"/>
    </location>
</feature>
<protein>
    <submittedName>
        <fullName evidence="2">PilZ domain-containing protein</fullName>
    </submittedName>
</protein>
<organism evidence="2 3">
    <name type="scientific">Dissulfurirhabdus thermomarina</name>
    <dbReference type="NCBI Taxonomy" id="1765737"/>
    <lineage>
        <taxon>Bacteria</taxon>
        <taxon>Deltaproteobacteria</taxon>
        <taxon>Dissulfurirhabdaceae</taxon>
        <taxon>Dissulfurirhabdus</taxon>
    </lineage>
</organism>